<accession>A0A7D6ZS92</accession>
<dbReference type="EMBL" id="CP059399">
    <property type="protein sequence ID" value="QLY34063.1"/>
    <property type="molecule type" value="Genomic_DNA"/>
</dbReference>
<proteinExistence type="inferred from homology"/>
<dbReference type="KEGG" id="nhu:H0264_02205"/>
<protein>
    <submittedName>
        <fullName evidence="6">Alpha/beta fold hydrolase</fullName>
    </submittedName>
</protein>
<reference evidence="6 7" key="1">
    <citation type="submission" date="2020-07" db="EMBL/GenBank/DDBJ databases">
        <authorList>
            <person name="Zhuang K."/>
            <person name="Ran Y."/>
        </authorList>
    </citation>
    <scope>NUCLEOTIDE SEQUENCE [LARGE SCALE GENOMIC DNA]</scope>
    <source>
        <strain evidence="6 7">WCH-YHL-001</strain>
    </source>
</reference>
<dbReference type="InterPro" id="IPR013595">
    <property type="entry name" value="Pept_S33_TAP-like_C"/>
</dbReference>
<evidence type="ECO:0000256" key="3">
    <source>
        <dbReference type="ARBA" id="ARBA00022801"/>
    </source>
</evidence>
<evidence type="ECO:0000256" key="2">
    <source>
        <dbReference type="ARBA" id="ARBA00022729"/>
    </source>
</evidence>
<keyword evidence="3 6" id="KW-0378">Hydrolase</keyword>
<sequence>MIAVTAAGLAAATLAATADADRSAGDPGLDRYYSQQLDWKSCEDPKLDEAGARCAEVTVPLDYSDPGGRTMTVAISRFASPDPAQRRGIMLSNPGGPGGAGLDFPIDFGAAMTPDVRAQYDLIGMDPRGVGRSTPVNCHWPGGFGLQSAGVDAASYAESVAYQADLAARCATAEGDRLRHITTRNTARDLDVIRGALGENRTSFFGTSYGTYLGAVYTQMFPERSDRIVLDSSVDPARYGAVDMVRDMGPANEAVFETWAEWTAAHDAEYRFGSTRDQVRTSILELIRKAAVQPIRIEGMEVDDHWLPMIMFTGLDDPRNYATVAGNMRQLADAAEGKAVQVDPKLLAELKFVLRADPEDNSSQMAIMCGDKAVERDPTWYWRNIEAARATEPVFGAFANNITPCAFWAPPIEATTVVNNAVPALIVQSTGDTRTTYSNAVGMHKALTASRMVTLENVAIHYIFGRYPNTCTYAAVNSYLRDGALPATDLTCQAD</sequence>
<dbReference type="PANTHER" id="PTHR43248">
    <property type="entry name" value="2-SUCCINYL-6-HYDROXY-2,4-CYCLOHEXADIENE-1-CARBOXYLATE SYNTHASE"/>
    <property type="match status" value="1"/>
</dbReference>
<keyword evidence="7" id="KW-1185">Reference proteome</keyword>
<dbReference type="Pfam" id="PF08386">
    <property type="entry name" value="Abhydrolase_4"/>
    <property type="match status" value="1"/>
</dbReference>
<gene>
    <name evidence="6" type="ORF">H0264_02205</name>
</gene>
<dbReference type="InterPro" id="IPR051601">
    <property type="entry name" value="Serine_prot/Carboxylest_S33"/>
</dbReference>
<dbReference type="PANTHER" id="PTHR43248:SF29">
    <property type="entry name" value="TRIPEPTIDYL AMINOPEPTIDASE"/>
    <property type="match status" value="1"/>
</dbReference>
<dbReference type="GO" id="GO:0016787">
    <property type="term" value="F:hydrolase activity"/>
    <property type="evidence" value="ECO:0007669"/>
    <property type="project" value="UniProtKB-KW"/>
</dbReference>
<dbReference type="SUPFAM" id="SSF53474">
    <property type="entry name" value="alpha/beta-Hydrolases"/>
    <property type="match status" value="1"/>
</dbReference>
<feature type="domain" description="AB hydrolase-1" evidence="4">
    <location>
        <begin position="91"/>
        <end position="269"/>
    </location>
</feature>
<dbReference type="Gene3D" id="3.40.50.1820">
    <property type="entry name" value="alpha/beta hydrolase"/>
    <property type="match status" value="1"/>
</dbReference>
<evidence type="ECO:0000313" key="7">
    <source>
        <dbReference type="Proteomes" id="UP000515512"/>
    </source>
</evidence>
<dbReference type="Pfam" id="PF00561">
    <property type="entry name" value="Abhydrolase_1"/>
    <property type="match status" value="1"/>
</dbReference>
<evidence type="ECO:0000259" key="4">
    <source>
        <dbReference type="Pfam" id="PF00561"/>
    </source>
</evidence>
<name>A0A7D6ZS92_9NOCA</name>
<evidence type="ECO:0000256" key="1">
    <source>
        <dbReference type="ARBA" id="ARBA00010088"/>
    </source>
</evidence>
<dbReference type="InterPro" id="IPR000073">
    <property type="entry name" value="AB_hydrolase_1"/>
</dbReference>
<evidence type="ECO:0000313" key="6">
    <source>
        <dbReference type="EMBL" id="QLY34063.1"/>
    </source>
</evidence>
<keyword evidence="2" id="KW-0732">Signal</keyword>
<dbReference type="AlphaFoldDB" id="A0A7D6ZS92"/>
<dbReference type="InterPro" id="IPR029058">
    <property type="entry name" value="AB_hydrolase_fold"/>
</dbReference>
<comment type="similarity">
    <text evidence="1">Belongs to the peptidase S33 family.</text>
</comment>
<dbReference type="Proteomes" id="UP000515512">
    <property type="component" value="Chromosome"/>
</dbReference>
<feature type="domain" description="Peptidase S33 tripeptidyl aminopeptidase-like C-terminal" evidence="5">
    <location>
        <begin position="393"/>
        <end position="492"/>
    </location>
</feature>
<organism evidence="6 7">
    <name type="scientific">Nocardia huaxiensis</name>
    <dbReference type="NCBI Taxonomy" id="2755382"/>
    <lineage>
        <taxon>Bacteria</taxon>
        <taxon>Bacillati</taxon>
        <taxon>Actinomycetota</taxon>
        <taxon>Actinomycetes</taxon>
        <taxon>Mycobacteriales</taxon>
        <taxon>Nocardiaceae</taxon>
        <taxon>Nocardia</taxon>
    </lineage>
</organism>
<evidence type="ECO:0000259" key="5">
    <source>
        <dbReference type="Pfam" id="PF08386"/>
    </source>
</evidence>